<gene>
    <name evidence="2" type="ORF">B0T21DRAFT_407380</name>
</gene>
<feature type="region of interest" description="Disordered" evidence="1">
    <location>
        <begin position="1"/>
        <end position="24"/>
    </location>
</feature>
<proteinExistence type="predicted"/>
<comment type="caution">
    <text evidence="2">The sequence shown here is derived from an EMBL/GenBank/DDBJ whole genome shotgun (WGS) entry which is preliminary data.</text>
</comment>
<protein>
    <submittedName>
        <fullName evidence="2">Uncharacterized protein</fullName>
    </submittedName>
</protein>
<reference evidence="2" key="1">
    <citation type="submission" date="2023-06" db="EMBL/GenBank/DDBJ databases">
        <title>Genome-scale phylogeny and comparative genomics of the fungal order Sordariales.</title>
        <authorList>
            <consortium name="Lawrence Berkeley National Laboratory"/>
            <person name="Hensen N."/>
            <person name="Bonometti L."/>
            <person name="Westerberg I."/>
            <person name="Brannstrom I.O."/>
            <person name="Guillou S."/>
            <person name="Cros-Aarteil S."/>
            <person name="Calhoun S."/>
            <person name="Haridas S."/>
            <person name="Kuo A."/>
            <person name="Mondo S."/>
            <person name="Pangilinan J."/>
            <person name="Riley R."/>
            <person name="Labutti K."/>
            <person name="Andreopoulos B."/>
            <person name="Lipzen A."/>
            <person name="Chen C."/>
            <person name="Yanf M."/>
            <person name="Daum C."/>
            <person name="Ng V."/>
            <person name="Clum A."/>
            <person name="Steindorff A."/>
            <person name="Ohm R."/>
            <person name="Martin F."/>
            <person name="Silar P."/>
            <person name="Natvig D."/>
            <person name="Lalanne C."/>
            <person name="Gautier V."/>
            <person name="Ament-Velasquez S.L."/>
            <person name="Kruys A."/>
            <person name="Hutchinson M.I."/>
            <person name="Powell A.J."/>
            <person name="Barry K."/>
            <person name="Miller A.N."/>
            <person name="Grigoriev I.V."/>
            <person name="Debuchy R."/>
            <person name="Gladieux P."/>
            <person name="Thoren M.H."/>
            <person name="Johannesson H."/>
        </authorList>
    </citation>
    <scope>NUCLEOTIDE SEQUENCE</scope>
    <source>
        <strain evidence="2">CBS 540.89</strain>
    </source>
</reference>
<evidence type="ECO:0000313" key="3">
    <source>
        <dbReference type="Proteomes" id="UP001172159"/>
    </source>
</evidence>
<dbReference type="Proteomes" id="UP001172159">
    <property type="component" value="Unassembled WGS sequence"/>
</dbReference>
<accession>A0AA40K377</accession>
<dbReference type="AlphaFoldDB" id="A0AA40K377"/>
<sequence length="326" mass="36724">MGSNIKIETDVVDPNKNSDYDDSDQNIEHDDCINHDRLWLRRITSKARGVSTGFEEEPTCCVATLVAINAFETWNRYLWEDLPEQTTELGAAARAIVTPSGGLNPRWWNKGPTRGTGGGSAIPGRPNLDLSFLQQILRDRYGCTCGICTGGFLSPRTHLVLQDQAQLLHNNLGQSLDDLPVLEWVERNIKLGEDMGFKTREKLETSREAAMGYLEMFLHVSQCLQQQSNPLIPNEKNILKIFRSSHSSMGKAYLSAGGQMCDVGYKLFRHAEEAWKQVSQDQVPQEYEALRVQFDALPSCFNDGKWHAVQNLCGYRVLAGAEWIFR</sequence>
<keyword evidence="3" id="KW-1185">Reference proteome</keyword>
<evidence type="ECO:0000256" key="1">
    <source>
        <dbReference type="SAM" id="MobiDB-lite"/>
    </source>
</evidence>
<name>A0AA40K377_9PEZI</name>
<organism evidence="2 3">
    <name type="scientific">Apiosordaria backusii</name>
    <dbReference type="NCBI Taxonomy" id="314023"/>
    <lineage>
        <taxon>Eukaryota</taxon>
        <taxon>Fungi</taxon>
        <taxon>Dikarya</taxon>
        <taxon>Ascomycota</taxon>
        <taxon>Pezizomycotina</taxon>
        <taxon>Sordariomycetes</taxon>
        <taxon>Sordariomycetidae</taxon>
        <taxon>Sordariales</taxon>
        <taxon>Lasiosphaeriaceae</taxon>
        <taxon>Apiosordaria</taxon>
    </lineage>
</organism>
<dbReference type="EMBL" id="JAUKTV010000002">
    <property type="protein sequence ID" value="KAK0744269.1"/>
    <property type="molecule type" value="Genomic_DNA"/>
</dbReference>
<evidence type="ECO:0000313" key="2">
    <source>
        <dbReference type="EMBL" id="KAK0744269.1"/>
    </source>
</evidence>